<dbReference type="GO" id="GO:0000166">
    <property type="term" value="F:nucleotide binding"/>
    <property type="evidence" value="ECO:0007669"/>
    <property type="project" value="InterPro"/>
</dbReference>
<sequence length="333" mass="37348">MTESRFNFSEEKPLRWGVIGCGAVAEIKSVPAYKITPGFEVAMVMRRDSEKAEDYAKRHRIPHWTTDADEVIGNPNIDAVYIATPPDTHKFYALKVVAAGKPCCIEKPMAPTYDDSLAIYEAFRKGDVPLFIAYYRRSLPRFLKVKQWLDDGLIGEVRHIHWQKTKPPSELDLSKKYNWRTDLAIARGGYFDDLASHGLDLFIFLLGDIVEVNGTATNQLGLYTAFDAVAAHWMHDGGITGTGNWNFGTHDRTDKVEILGSEGSIRFAVLDEAPIELNNASGHQALEIVHPQHIQEFHAENIKLHLLEKATHPSTGKTGLHTSWVMEKILGTL</sequence>
<evidence type="ECO:0000259" key="3">
    <source>
        <dbReference type="Pfam" id="PF22725"/>
    </source>
</evidence>
<keyword evidence="1" id="KW-0560">Oxidoreductase</keyword>
<dbReference type="Gene3D" id="3.40.50.720">
    <property type="entry name" value="NAD(P)-binding Rossmann-like Domain"/>
    <property type="match status" value="1"/>
</dbReference>
<dbReference type="PANTHER" id="PTHR43818">
    <property type="entry name" value="BCDNA.GH03377"/>
    <property type="match status" value="1"/>
</dbReference>
<dbReference type="InterPro" id="IPR000683">
    <property type="entry name" value="Gfo/Idh/MocA-like_OxRdtase_N"/>
</dbReference>
<dbReference type="InterPro" id="IPR036291">
    <property type="entry name" value="NAD(P)-bd_dom_sf"/>
</dbReference>
<dbReference type="Pfam" id="PF01408">
    <property type="entry name" value="GFO_IDH_MocA"/>
    <property type="match status" value="1"/>
</dbReference>
<dbReference type="AlphaFoldDB" id="A0A850NBQ4"/>
<keyword evidence="5" id="KW-1185">Reference proteome</keyword>
<name>A0A850NBQ4_9FLAO</name>
<dbReference type="Proteomes" id="UP000558089">
    <property type="component" value="Unassembled WGS sequence"/>
</dbReference>
<dbReference type="SUPFAM" id="SSF55347">
    <property type="entry name" value="Glyceraldehyde-3-phosphate dehydrogenase-like, C-terminal domain"/>
    <property type="match status" value="1"/>
</dbReference>
<evidence type="ECO:0000313" key="4">
    <source>
        <dbReference type="EMBL" id="NVN17349.1"/>
    </source>
</evidence>
<proteinExistence type="predicted"/>
<dbReference type="PANTHER" id="PTHR43818:SF11">
    <property type="entry name" value="BCDNA.GH03377"/>
    <property type="match status" value="1"/>
</dbReference>
<evidence type="ECO:0000259" key="2">
    <source>
        <dbReference type="Pfam" id="PF01408"/>
    </source>
</evidence>
<dbReference type="Pfam" id="PF22725">
    <property type="entry name" value="GFO_IDH_MocA_C3"/>
    <property type="match status" value="1"/>
</dbReference>
<reference evidence="4 5" key="1">
    <citation type="submission" date="2020-01" db="EMBL/GenBank/DDBJ databases">
        <title>Draft Genome Analysis of Muricauda sp. HICW Isolated from coastal seawater of PR China.</title>
        <authorList>
            <person name="Chen M.-X."/>
        </authorList>
    </citation>
    <scope>NUCLEOTIDE SEQUENCE [LARGE SCALE GENOMIC DNA]</scope>
    <source>
        <strain evidence="4 5">HICW</strain>
    </source>
</reference>
<evidence type="ECO:0000256" key="1">
    <source>
        <dbReference type="ARBA" id="ARBA00023002"/>
    </source>
</evidence>
<dbReference type="SUPFAM" id="SSF51735">
    <property type="entry name" value="NAD(P)-binding Rossmann-fold domains"/>
    <property type="match status" value="1"/>
</dbReference>
<gene>
    <name evidence="4" type="ORF">GUA46_03265</name>
</gene>
<protein>
    <submittedName>
        <fullName evidence="4">Gfo/Idh/MocA family oxidoreductase</fullName>
    </submittedName>
</protein>
<dbReference type="RefSeq" id="WP_176619276.1">
    <property type="nucleotide sequence ID" value="NZ_WYET01000001.1"/>
</dbReference>
<dbReference type="EMBL" id="WYET01000001">
    <property type="protein sequence ID" value="NVN17349.1"/>
    <property type="molecule type" value="Genomic_DNA"/>
</dbReference>
<accession>A0A850NBQ4</accession>
<evidence type="ECO:0000313" key="5">
    <source>
        <dbReference type="Proteomes" id="UP000558089"/>
    </source>
</evidence>
<organism evidence="4 5">
    <name type="scientific">Flagellimonas chongwuensis</name>
    <dbReference type="NCBI Taxonomy" id="2697365"/>
    <lineage>
        <taxon>Bacteria</taxon>
        <taxon>Pseudomonadati</taxon>
        <taxon>Bacteroidota</taxon>
        <taxon>Flavobacteriia</taxon>
        <taxon>Flavobacteriales</taxon>
        <taxon>Flavobacteriaceae</taxon>
        <taxon>Flagellimonas</taxon>
    </lineage>
</organism>
<feature type="domain" description="Gfo/Idh/MocA-like oxidoreductase N-terminal" evidence="2">
    <location>
        <begin position="14"/>
        <end position="133"/>
    </location>
</feature>
<dbReference type="InterPro" id="IPR055170">
    <property type="entry name" value="GFO_IDH_MocA-like_dom"/>
</dbReference>
<dbReference type="Gene3D" id="3.30.360.10">
    <property type="entry name" value="Dihydrodipicolinate Reductase, domain 2"/>
    <property type="match status" value="1"/>
</dbReference>
<dbReference type="GO" id="GO:0016491">
    <property type="term" value="F:oxidoreductase activity"/>
    <property type="evidence" value="ECO:0007669"/>
    <property type="project" value="UniProtKB-KW"/>
</dbReference>
<comment type="caution">
    <text evidence="4">The sequence shown here is derived from an EMBL/GenBank/DDBJ whole genome shotgun (WGS) entry which is preliminary data.</text>
</comment>
<dbReference type="InterPro" id="IPR050463">
    <property type="entry name" value="Gfo/Idh/MocA_oxidrdct_glycsds"/>
</dbReference>
<feature type="domain" description="GFO/IDH/MocA-like oxidoreductase" evidence="3">
    <location>
        <begin position="142"/>
        <end position="266"/>
    </location>
</feature>